<reference evidence="4" key="2">
    <citation type="submission" date="2020-09" db="EMBL/GenBank/DDBJ databases">
        <authorList>
            <person name="Sun Q."/>
            <person name="Zhou Y."/>
        </authorList>
    </citation>
    <scope>NUCLEOTIDE SEQUENCE</scope>
    <source>
        <strain evidence="4">CGMCC 1.15290</strain>
    </source>
</reference>
<evidence type="ECO:0000313" key="5">
    <source>
        <dbReference type="Proteomes" id="UP000627292"/>
    </source>
</evidence>
<reference evidence="4" key="1">
    <citation type="journal article" date="2014" name="Int. J. Syst. Evol. Microbiol.">
        <title>Complete genome sequence of Corynebacterium casei LMG S-19264T (=DSM 44701T), isolated from a smear-ripened cheese.</title>
        <authorList>
            <consortium name="US DOE Joint Genome Institute (JGI-PGF)"/>
            <person name="Walter F."/>
            <person name="Albersmeier A."/>
            <person name="Kalinowski J."/>
            <person name="Ruckert C."/>
        </authorList>
    </citation>
    <scope>NUCLEOTIDE SEQUENCE</scope>
    <source>
        <strain evidence="4">CGMCC 1.15290</strain>
    </source>
</reference>
<dbReference type="GO" id="GO:0046872">
    <property type="term" value="F:metal ion binding"/>
    <property type="evidence" value="ECO:0007669"/>
    <property type="project" value="UniProtKB-KW"/>
</dbReference>
<dbReference type="AlphaFoldDB" id="A0A917MZT0"/>
<evidence type="ECO:0000256" key="1">
    <source>
        <dbReference type="ARBA" id="ARBA00022723"/>
    </source>
</evidence>
<sequence length="365" mass="40106">MSNELQKPVIGFSCGDLNGIGTELIIKTLSDNRILDICVPVVFASNKSINFYKKNLPDVTLTYQATKDITRLNYKQLNVVNCWEDDVQITPGQLNEIGGKYALISLQQSVQALKAGQIHGLVTAPIHKKNIQSAEFNYSGHTPYLKAMFNADEVVMLMTAENMRVAVLTEHIPVKEIAVHITRENILKKLHILHNSLQKDFGIDKPRIAVLGLNPHAGDEGLIGNEEETIIKPAVKDARHKNMMVFGPYSADAFFARGQYNQFDAVLAMYHDQGLIPFKSLAIGEGVNYTAGLPIVRTSPDHGTAFDIAGKGKADAASFLAAVYNAVDIIRSRATWAESHANPLKKISARVLANAEDEKIEESEG</sequence>
<dbReference type="PANTHER" id="PTHR30004">
    <property type="entry name" value="4-HYDROXYTHREONINE-4-PHOSPHATE DEHYDROGENASE"/>
    <property type="match status" value="1"/>
</dbReference>
<dbReference type="RefSeq" id="WP_188956156.1">
    <property type="nucleotide sequence ID" value="NZ_BMIB01000004.1"/>
</dbReference>
<gene>
    <name evidence="4" type="primary">pdxA</name>
    <name evidence="4" type="ORF">GCM10011379_42680</name>
</gene>
<keyword evidence="2" id="KW-0560">Oxidoreductase</keyword>
<evidence type="ECO:0000313" key="4">
    <source>
        <dbReference type="EMBL" id="GGH76996.1"/>
    </source>
</evidence>
<accession>A0A917MZT0</accession>
<keyword evidence="1" id="KW-0479">Metal-binding</keyword>
<evidence type="ECO:0000256" key="2">
    <source>
        <dbReference type="ARBA" id="ARBA00023002"/>
    </source>
</evidence>
<dbReference type="PANTHER" id="PTHR30004:SF6">
    <property type="entry name" value="D-THREONATE 4-PHOSPHATE DEHYDROGENASE"/>
    <property type="match status" value="1"/>
</dbReference>
<dbReference type="SUPFAM" id="SSF53659">
    <property type="entry name" value="Isocitrate/Isopropylmalate dehydrogenase-like"/>
    <property type="match status" value="1"/>
</dbReference>
<dbReference type="NCBIfam" id="TIGR00557">
    <property type="entry name" value="pdxA"/>
    <property type="match status" value="1"/>
</dbReference>
<comment type="caution">
    <text evidence="4">The sequence shown here is derived from an EMBL/GenBank/DDBJ whole genome shotgun (WGS) entry which is preliminary data.</text>
</comment>
<keyword evidence="3" id="KW-0520">NAD</keyword>
<dbReference type="EMBL" id="BMIB01000004">
    <property type="protein sequence ID" value="GGH76996.1"/>
    <property type="molecule type" value="Genomic_DNA"/>
</dbReference>
<dbReference type="Proteomes" id="UP000627292">
    <property type="component" value="Unassembled WGS sequence"/>
</dbReference>
<dbReference type="InterPro" id="IPR005255">
    <property type="entry name" value="PdxA_fam"/>
</dbReference>
<keyword evidence="5" id="KW-1185">Reference proteome</keyword>
<dbReference type="GO" id="GO:0016491">
    <property type="term" value="F:oxidoreductase activity"/>
    <property type="evidence" value="ECO:0007669"/>
    <property type="project" value="UniProtKB-KW"/>
</dbReference>
<dbReference type="Pfam" id="PF04166">
    <property type="entry name" value="PdxA"/>
    <property type="match status" value="1"/>
</dbReference>
<organism evidence="4 5">
    <name type="scientific">Filimonas zeae</name>
    <dbReference type="NCBI Taxonomy" id="1737353"/>
    <lineage>
        <taxon>Bacteria</taxon>
        <taxon>Pseudomonadati</taxon>
        <taxon>Bacteroidota</taxon>
        <taxon>Chitinophagia</taxon>
        <taxon>Chitinophagales</taxon>
        <taxon>Chitinophagaceae</taxon>
        <taxon>Filimonas</taxon>
    </lineage>
</organism>
<protein>
    <submittedName>
        <fullName evidence="4">4-hydroxythreonine-4-phosphate dehydrogenase</fullName>
    </submittedName>
</protein>
<name>A0A917MZT0_9BACT</name>
<proteinExistence type="predicted"/>
<dbReference type="GO" id="GO:0051287">
    <property type="term" value="F:NAD binding"/>
    <property type="evidence" value="ECO:0007669"/>
    <property type="project" value="InterPro"/>
</dbReference>
<evidence type="ECO:0000256" key="3">
    <source>
        <dbReference type="ARBA" id="ARBA00023027"/>
    </source>
</evidence>
<dbReference type="Gene3D" id="3.40.718.10">
    <property type="entry name" value="Isopropylmalate Dehydrogenase"/>
    <property type="match status" value="1"/>
</dbReference>